<evidence type="ECO:0000256" key="1">
    <source>
        <dbReference type="SAM" id="MobiDB-lite"/>
    </source>
</evidence>
<dbReference type="EMBL" id="MU251278">
    <property type="protein sequence ID" value="KAG9250379.1"/>
    <property type="molecule type" value="Genomic_DNA"/>
</dbReference>
<comment type="caution">
    <text evidence="2">The sequence shown here is derived from an EMBL/GenBank/DDBJ whole genome shotgun (WGS) entry which is preliminary data.</text>
</comment>
<sequence>MGSFANAVSSLIETYTKCLTLLKGAHGSSRKDNEHGNSSLKHALRKARSRIQGNYSSRLSQSGRSFEKGDANSRSSLRRIIRRLRAALIGAKEGSTSKHGLDYASLVSLCDSSRSEAIRTMIDLSSRIASSPRLPSRASSGSSHGGSRKSSRGDKPSRGHSGDVKRQRSRGHRVSLDRRYSKNTSSSDSTKLGEVRRRGASDRGREATYPRRSMDSGGGSVRRKSAKWWKLF</sequence>
<feature type="region of interest" description="Disordered" evidence="1">
    <location>
        <begin position="26"/>
        <end position="74"/>
    </location>
</feature>
<dbReference type="AlphaFoldDB" id="A0A9P8CKB3"/>
<reference evidence="2" key="1">
    <citation type="journal article" date="2021" name="IMA Fungus">
        <title>Genomic characterization of three marine fungi, including Emericellopsis atlantica sp. nov. with signatures of a generalist lifestyle and marine biomass degradation.</title>
        <authorList>
            <person name="Hagestad O.C."/>
            <person name="Hou L."/>
            <person name="Andersen J.H."/>
            <person name="Hansen E.H."/>
            <person name="Altermark B."/>
            <person name="Li C."/>
            <person name="Kuhnert E."/>
            <person name="Cox R.J."/>
            <person name="Crous P.W."/>
            <person name="Spatafora J.W."/>
            <person name="Lail K."/>
            <person name="Amirebrahimi M."/>
            <person name="Lipzen A."/>
            <person name="Pangilinan J."/>
            <person name="Andreopoulos W."/>
            <person name="Hayes R.D."/>
            <person name="Ng V."/>
            <person name="Grigoriev I.V."/>
            <person name="Jackson S.A."/>
            <person name="Sutton T.D.S."/>
            <person name="Dobson A.D.W."/>
            <person name="Rama T."/>
        </authorList>
    </citation>
    <scope>NUCLEOTIDE SEQUENCE</scope>
    <source>
        <strain evidence="2">TS7</strain>
    </source>
</reference>
<feature type="compositionally biased region" description="Polar residues" evidence="1">
    <location>
        <begin position="51"/>
        <end position="64"/>
    </location>
</feature>
<dbReference type="GeneID" id="70296301"/>
<organism evidence="2 3">
    <name type="scientific">Emericellopsis atlantica</name>
    <dbReference type="NCBI Taxonomy" id="2614577"/>
    <lineage>
        <taxon>Eukaryota</taxon>
        <taxon>Fungi</taxon>
        <taxon>Dikarya</taxon>
        <taxon>Ascomycota</taxon>
        <taxon>Pezizomycotina</taxon>
        <taxon>Sordariomycetes</taxon>
        <taxon>Hypocreomycetidae</taxon>
        <taxon>Hypocreales</taxon>
        <taxon>Bionectriaceae</taxon>
        <taxon>Emericellopsis</taxon>
    </lineage>
</organism>
<feature type="compositionally biased region" description="Basic residues" evidence="1">
    <location>
        <begin position="221"/>
        <end position="232"/>
    </location>
</feature>
<gene>
    <name evidence="2" type="ORF">F5Z01DRAFT_677822</name>
</gene>
<proteinExistence type="predicted"/>
<protein>
    <submittedName>
        <fullName evidence="2">Uncharacterized protein</fullName>
    </submittedName>
</protein>
<feature type="compositionally biased region" description="Basic and acidic residues" evidence="1">
    <location>
        <begin position="151"/>
        <end position="166"/>
    </location>
</feature>
<dbReference type="Proteomes" id="UP000887229">
    <property type="component" value="Unassembled WGS sequence"/>
</dbReference>
<name>A0A9P8CKB3_9HYPO</name>
<feature type="compositionally biased region" description="Low complexity" evidence="1">
    <location>
        <begin position="129"/>
        <end position="142"/>
    </location>
</feature>
<feature type="region of interest" description="Disordered" evidence="1">
    <location>
        <begin position="129"/>
        <end position="232"/>
    </location>
</feature>
<feature type="compositionally biased region" description="Basic and acidic residues" evidence="1">
    <location>
        <begin position="191"/>
        <end position="214"/>
    </location>
</feature>
<evidence type="ECO:0000313" key="3">
    <source>
        <dbReference type="Proteomes" id="UP000887229"/>
    </source>
</evidence>
<keyword evidence="3" id="KW-1185">Reference proteome</keyword>
<dbReference type="OrthoDB" id="5226911at2759"/>
<evidence type="ECO:0000313" key="2">
    <source>
        <dbReference type="EMBL" id="KAG9250379.1"/>
    </source>
</evidence>
<dbReference type="RefSeq" id="XP_046114303.1">
    <property type="nucleotide sequence ID" value="XM_046265398.1"/>
</dbReference>
<accession>A0A9P8CKB3</accession>